<comment type="caution">
    <text evidence="2">The sequence shown here is derived from an EMBL/GenBank/DDBJ whole genome shotgun (WGS) entry which is preliminary data.</text>
</comment>
<dbReference type="Gene3D" id="3.40.50.10420">
    <property type="entry name" value="NagB/RpiA/CoA transferase-like"/>
    <property type="match status" value="1"/>
</dbReference>
<keyword evidence="3" id="KW-1185">Reference proteome</keyword>
<sequence>MNKQQEAISRQKIFDAIKQASPTAPANIDAIQKEALELLSLNEDARPAALHDDPSIALEMRVEKGLVIGTSCERIATLADLPNAVKTFFAKHKLPKVAKVQETEQLQSLDWNGIGINADIIEDDTVGVCLAEYGIAETGSFVVSSSKDMPILLNFLPLYLVVAAPKSKVLAFMDDYALIANDIAKQGTTPRNICIISGASGTTDIEGVLVQGAHGPEFLHLVIVDDL</sequence>
<dbReference type="Proteomes" id="UP000245506">
    <property type="component" value="Unassembled WGS sequence"/>
</dbReference>
<name>A0A317C9B4_9GAMM</name>
<dbReference type="PANTHER" id="PTHR43682:SF1">
    <property type="entry name" value="LACTATE UTILIZATION PROTEIN C"/>
    <property type="match status" value="1"/>
</dbReference>
<accession>A0A317C9B4</accession>
<proteinExistence type="predicted"/>
<dbReference type="SUPFAM" id="SSF100950">
    <property type="entry name" value="NagB/RpiA/CoA transferase-like"/>
    <property type="match status" value="1"/>
</dbReference>
<dbReference type="Pfam" id="PF02589">
    <property type="entry name" value="LUD_dom"/>
    <property type="match status" value="1"/>
</dbReference>
<evidence type="ECO:0000259" key="1">
    <source>
        <dbReference type="Pfam" id="PF02589"/>
    </source>
</evidence>
<reference evidence="2 3" key="1">
    <citation type="submission" date="2018-05" db="EMBL/GenBank/DDBJ databases">
        <title>Leucothrix arctica sp. nov., isolated from Arctic seawater.</title>
        <authorList>
            <person name="Choi A."/>
            <person name="Baek K."/>
        </authorList>
    </citation>
    <scope>NUCLEOTIDE SEQUENCE [LARGE SCALE GENOMIC DNA]</scope>
    <source>
        <strain evidence="2 3">IMCC9719</strain>
    </source>
</reference>
<dbReference type="InterPro" id="IPR037171">
    <property type="entry name" value="NagB/RpiA_transferase-like"/>
</dbReference>
<dbReference type="InterPro" id="IPR024185">
    <property type="entry name" value="FTHF_cligase-like_sf"/>
</dbReference>
<gene>
    <name evidence="2" type="ORF">DKT75_12410</name>
</gene>
<dbReference type="RefSeq" id="WP_109823758.1">
    <property type="nucleotide sequence ID" value="NZ_QGKL01000035.1"/>
</dbReference>
<dbReference type="PANTHER" id="PTHR43682">
    <property type="entry name" value="LACTATE UTILIZATION PROTEIN C"/>
    <property type="match status" value="1"/>
</dbReference>
<organism evidence="2 3">
    <name type="scientific">Leucothrix arctica</name>
    <dbReference type="NCBI Taxonomy" id="1481894"/>
    <lineage>
        <taxon>Bacteria</taxon>
        <taxon>Pseudomonadati</taxon>
        <taxon>Pseudomonadota</taxon>
        <taxon>Gammaproteobacteria</taxon>
        <taxon>Thiotrichales</taxon>
        <taxon>Thiotrichaceae</taxon>
        <taxon>Leucothrix</taxon>
    </lineage>
</organism>
<protein>
    <recommendedName>
        <fullName evidence="1">LUD domain-containing protein</fullName>
    </recommendedName>
</protein>
<dbReference type="InterPro" id="IPR003741">
    <property type="entry name" value="LUD_dom"/>
</dbReference>
<feature type="domain" description="LUD" evidence="1">
    <location>
        <begin position="102"/>
        <end position="224"/>
    </location>
</feature>
<dbReference type="EMBL" id="QGKL01000035">
    <property type="protein sequence ID" value="PWQ95146.1"/>
    <property type="molecule type" value="Genomic_DNA"/>
</dbReference>
<evidence type="ECO:0000313" key="2">
    <source>
        <dbReference type="EMBL" id="PWQ95146.1"/>
    </source>
</evidence>
<dbReference type="OrthoDB" id="9794157at2"/>
<dbReference type="AlphaFoldDB" id="A0A317C9B4"/>
<evidence type="ECO:0000313" key="3">
    <source>
        <dbReference type="Proteomes" id="UP000245506"/>
    </source>
</evidence>